<accession>F8IJL3</accession>
<keyword evidence="4 10" id="KW-0328">Glycosyltransferase</keyword>
<dbReference type="GO" id="GO:0005886">
    <property type="term" value="C:plasma membrane"/>
    <property type="evidence" value="ECO:0007669"/>
    <property type="project" value="UniProtKB-SubCell"/>
</dbReference>
<protein>
    <recommendedName>
        <fullName evidence="9 10">Poly-beta-1,6-N-acetyl-D-glucosamine synthase</fullName>
        <shortName evidence="10">Poly-beta-1,6-GlcNAc synthase</shortName>
        <ecNumber evidence="10">2.4.1.-</ecNumber>
    </recommendedName>
</protein>
<dbReference type="EC" id="2.4.1.-" evidence="10"/>
<dbReference type="AlphaFoldDB" id="F8IJL3"/>
<dbReference type="eggNOG" id="COG1215">
    <property type="taxonomic scope" value="Bacteria"/>
</dbReference>
<proteinExistence type="inferred from homology"/>
<dbReference type="Pfam" id="PF13641">
    <property type="entry name" value="Glyco_tranf_2_3"/>
    <property type="match status" value="1"/>
</dbReference>
<name>F8IJL3_ALIAT</name>
<dbReference type="KEGG" id="aad:TC41_2834"/>
<organism evidence="11 12">
    <name type="scientific">Alicyclobacillus acidocaldarius (strain Tc-4-1)</name>
    <name type="common">Bacillus acidocaldarius</name>
    <dbReference type="NCBI Taxonomy" id="1048834"/>
    <lineage>
        <taxon>Bacteria</taxon>
        <taxon>Bacillati</taxon>
        <taxon>Bacillota</taxon>
        <taxon>Bacilli</taxon>
        <taxon>Bacillales</taxon>
        <taxon>Alicyclobacillaceae</taxon>
        <taxon>Alicyclobacillus</taxon>
    </lineage>
</organism>
<evidence type="ECO:0000256" key="9">
    <source>
        <dbReference type="NCBIfam" id="TIGR03937"/>
    </source>
</evidence>
<keyword evidence="8 10" id="KW-0472">Membrane</keyword>
<reference evidence="11 12" key="1">
    <citation type="journal article" date="2011" name="J. Bacteriol.">
        <title>Complete Genome Sequence of Alicyclobacillus acidocaldarius Strain Tc-4-1.</title>
        <authorList>
            <person name="Chen Y."/>
            <person name="He Y."/>
            <person name="Zhang B."/>
            <person name="Yang J."/>
            <person name="Li W."/>
            <person name="Dong Z."/>
            <person name="Hu S."/>
        </authorList>
    </citation>
    <scope>NUCLEOTIDE SEQUENCE [LARGE SCALE GENOMIC DNA]</scope>
    <source>
        <strain evidence="11 12">Tc-4-1</strain>
    </source>
</reference>
<dbReference type="PANTHER" id="PTHR43630">
    <property type="entry name" value="POLY-BETA-1,6-N-ACETYL-D-GLUCOSAMINE SYNTHASE"/>
    <property type="match status" value="1"/>
</dbReference>
<feature type="transmembrane region" description="Helical" evidence="10">
    <location>
        <begin position="432"/>
        <end position="453"/>
    </location>
</feature>
<evidence type="ECO:0000256" key="1">
    <source>
        <dbReference type="ARBA" id="ARBA00004651"/>
    </source>
</evidence>
<evidence type="ECO:0000256" key="6">
    <source>
        <dbReference type="ARBA" id="ARBA00022692"/>
    </source>
</evidence>
<dbReference type="CDD" id="cd06423">
    <property type="entry name" value="CESA_like"/>
    <property type="match status" value="1"/>
</dbReference>
<dbReference type="Gene3D" id="3.90.550.10">
    <property type="entry name" value="Spore Coat Polysaccharide Biosynthesis Protein SpsA, Chain A"/>
    <property type="match status" value="1"/>
</dbReference>
<dbReference type="PANTHER" id="PTHR43630:SF1">
    <property type="entry name" value="POLY-BETA-1,6-N-ACETYL-D-GLUCOSAMINE SYNTHASE"/>
    <property type="match status" value="1"/>
</dbReference>
<keyword evidence="7 10" id="KW-1133">Transmembrane helix</keyword>
<evidence type="ECO:0000256" key="10">
    <source>
        <dbReference type="RuleBase" id="RU364028"/>
    </source>
</evidence>
<dbReference type="SUPFAM" id="SSF53448">
    <property type="entry name" value="Nucleotide-diphospho-sugar transferases"/>
    <property type="match status" value="1"/>
</dbReference>
<gene>
    <name evidence="11" type="primary">pgaC</name>
    <name evidence="11" type="ordered locus">TC41_2834</name>
</gene>
<feature type="transmembrane region" description="Helical" evidence="10">
    <location>
        <begin position="141"/>
        <end position="162"/>
    </location>
</feature>
<dbReference type="GO" id="GO:0008375">
    <property type="term" value="F:acetylglucosaminyltransferase activity"/>
    <property type="evidence" value="ECO:0007669"/>
    <property type="project" value="UniProtKB-UniRule"/>
</dbReference>
<dbReference type="GO" id="GO:0043708">
    <property type="term" value="P:cell adhesion involved in biofilm formation"/>
    <property type="evidence" value="ECO:0007669"/>
    <property type="project" value="InterPro"/>
</dbReference>
<evidence type="ECO:0000256" key="4">
    <source>
        <dbReference type="ARBA" id="ARBA00022676"/>
    </source>
</evidence>
<comment type="similarity">
    <text evidence="2 10">Belongs to the glycosyltransferase 2 family.</text>
</comment>
<keyword evidence="6 10" id="KW-0812">Transmembrane</keyword>
<sequence>MAWIEAARGIASNGRGRGDLLFCNTEYCSEFLYVFYDNEMTKNNREMRMSCKQVPLSADGPPSYDHFGPRSTIASSSSPQMKNPGCRLGVCRWKCIVHNIFVSRLAQRLQARAIRRGDSAGSPRWKPESSEEQTAHGLSFLFLYPFVMSIVWMVGGCVYAWWRERRTSPEPPDLPETPFVSILVPCHNEGDVLEDTIGRMLQLDYPAYEIVALNDGSTDDTRAVLERMADRDARVRVVNLPVQRGKAHALNVGLVASRGEILVTVDADAVLAKDALRFLVWHFVAPGSERVGAVTGNPRIRNRGTLLGKIQVLEYASIIGLIKRAQCVLGKIMTVSGVIAAFRKRALVDCGMWDEDMVTDDIAVSWKLERRAWDIRYEPRALCFMWAPERLRSLIRQRARWAQGGVEVLIRNASVLWTSKNRRMIPLYVEELLGIAWAYLWVVSLVWTLAFDAAHGIPWTYVAEAGTWLGLTSLVQTAIALWIEQRYERDSLWRYYFYAIWYPAAYWMIGAFVVV</sequence>
<dbReference type="HOGENOM" id="CLU_023978_0_1_9"/>
<dbReference type="EMBL" id="CP002902">
    <property type="protein sequence ID" value="AEJ44726.1"/>
    <property type="molecule type" value="Genomic_DNA"/>
</dbReference>
<evidence type="ECO:0000313" key="12">
    <source>
        <dbReference type="Proteomes" id="UP000000292"/>
    </source>
</evidence>
<dbReference type="Proteomes" id="UP000000292">
    <property type="component" value="Chromosome"/>
</dbReference>
<evidence type="ECO:0000256" key="7">
    <source>
        <dbReference type="ARBA" id="ARBA00022989"/>
    </source>
</evidence>
<evidence type="ECO:0000256" key="2">
    <source>
        <dbReference type="ARBA" id="ARBA00006739"/>
    </source>
</evidence>
<dbReference type="NCBIfam" id="TIGR03937">
    <property type="entry name" value="PgaC_IcaA"/>
    <property type="match status" value="1"/>
</dbReference>
<keyword evidence="5 10" id="KW-0808">Transferase</keyword>
<evidence type="ECO:0000313" key="11">
    <source>
        <dbReference type="EMBL" id="AEJ44726.1"/>
    </source>
</evidence>
<evidence type="ECO:0000256" key="8">
    <source>
        <dbReference type="ARBA" id="ARBA00023136"/>
    </source>
</evidence>
<reference evidence="12" key="2">
    <citation type="submission" date="2011-06" db="EMBL/GenBank/DDBJ databases">
        <title>The complete genome sequence of Alicyclobacillus acidocaldarius sp. Tc-4-1.</title>
        <authorList>
            <person name="Chen Y."/>
            <person name="He Y."/>
            <person name="Dong Z."/>
            <person name="Hu S."/>
        </authorList>
    </citation>
    <scope>NUCLEOTIDE SEQUENCE [LARGE SCALE GENOMIC DNA]</scope>
    <source>
        <strain evidence="12">Tc-4-1</strain>
    </source>
</reference>
<dbReference type="PATRIC" id="fig|1048834.4.peg.2691"/>
<keyword evidence="3 10" id="KW-1003">Cell membrane</keyword>
<dbReference type="STRING" id="1048834.TC41_2834"/>
<evidence type="ECO:0000256" key="5">
    <source>
        <dbReference type="ARBA" id="ARBA00022679"/>
    </source>
</evidence>
<dbReference type="InterPro" id="IPR029044">
    <property type="entry name" value="Nucleotide-diphossugar_trans"/>
</dbReference>
<dbReference type="InterPro" id="IPR023853">
    <property type="entry name" value="PGA_PgaC/IcaA"/>
</dbReference>
<comment type="subcellular location">
    <subcellularLocation>
        <location evidence="1 10">Cell membrane</location>
        <topology evidence="1 10">Multi-pass membrane protein</topology>
    </subcellularLocation>
</comment>
<feature type="transmembrane region" description="Helical" evidence="10">
    <location>
        <begin position="495"/>
        <end position="514"/>
    </location>
</feature>
<evidence type="ECO:0000256" key="3">
    <source>
        <dbReference type="ARBA" id="ARBA00022475"/>
    </source>
</evidence>
<feature type="transmembrane region" description="Helical" evidence="10">
    <location>
        <begin position="465"/>
        <end position="483"/>
    </location>
</feature>